<keyword evidence="11 17" id="KW-1133">Transmembrane helix</keyword>
<feature type="transmembrane region" description="Helical" evidence="17">
    <location>
        <begin position="30"/>
        <end position="48"/>
    </location>
</feature>
<dbReference type="GO" id="GO:0048039">
    <property type="term" value="F:ubiquinone binding"/>
    <property type="evidence" value="ECO:0007669"/>
    <property type="project" value="TreeGrafter"/>
</dbReference>
<sequence>MMILLVGFLLMMGMIWVEWINLISGMMMMFFILMMMVMSSNMIFFNFIFGGDLMSWLMILLSLLISIYMLLSSVNSELVKSKFFLFCVFLMMILLLLCFISLNLLMFYVFFECVLIPLLLIILKWGNQSERLQAGMYMIIYTFFGSLPLLVMILFLKSSSLQYYFLKWEKFNLNGVMMMMMIVGFMIKLPIYFFHLWLPKAHVEAPVSGSMMLAGVMLKLGGYGLIRFKEFIELNLMEYNWFFISIGLVGGLFSGIQCMFQFDLKSMIAYSSICHMSLLFSGLMTMEKLCLWGGLLMMISHGFCSSSLFALSNSYYERFFSRKMFILRGLGMYFPLLCFYWFIFCVFNLAAPPSMNLASEIMLMVGLSCFSLMSLVLIIFLSFVNAYFSLFLFCYINHGKSWVINSIWGVSCLEMNLFLFHLIPLTFWVFKSECFWLWT</sequence>
<dbReference type="PANTHER" id="PTHR43507:SF20">
    <property type="entry name" value="NADH-UBIQUINONE OXIDOREDUCTASE CHAIN 4"/>
    <property type="match status" value="1"/>
</dbReference>
<dbReference type="GO" id="GO:0003954">
    <property type="term" value="F:NADH dehydrogenase activity"/>
    <property type="evidence" value="ECO:0007669"/>
    <property type="project" value="TreeGrafter"/>
</dbReference>
<keyword evidence="10 17" id="KW-0249">Electron transport</keyword>
<dbReference type="EMBL" id="KR907248">
    <property type="protein sequence ID" value="AMX74152.1"/>
    <property type="molecule type" value="Genomic_DNA"/>
</dbReference>
<evidence type="ECO:0000313" key="19">
    <source>
        <dbReference type="EMBL" id="AMX74152.1"/>
    </source>
</evidence>
<keyword evidence="14 17" id="KW-0496">Mitochondrion</keyword>
<feature type="transmembrane region" description="Helical" evidence="17">
    <location>
        <begin position="176"/>
        <end position="198"/>
    </location>
</feature>
<feature type="transmembrane region" description="Helical" evidence="17">
    <location>
        <begin position="267"/>
        <end position="285"/>
    </location>
</feature>
<keyword evidence="13 17" id="KW-0830">Ubiquinone</keyword>
<reference evidence="19" key="1">
    <citation type="journal article" date="2019" name="Ticks Tick Borne Dis.">
        <title>Argasid and ixodid systematics: Implications for soft tick evolution and systematics, with a new argasid species list.</title>
        <authorList>
            <person name="Mans B.J."/>
            <person name="Featherston J."/>
            <person name="Kvas M."/>
            <person name="Pillay K.A."/>
            <person name="de Klerk D.G."/>
            <person name="Pienaar R."/>
            <person name="de Castro M.H."/>
            <person name="Schwan T.G."/>
            <person name="Lopez J.E."/>
            <person name="Teel P."/>
            <person name="Perez de Leon A.A."/>
            <person name="Sonenshine D.E."/>
            <person name="Egekwu N.I."/>
            <person name="Bakkes D.K."/>
            <person name="Heyne H."/>
            <person name="Kanduma E.G."/>
            <person name="Nyangiwe N."/>
            <person name="Bouattour A."/>
            <person name="Latif A.A."/>
        </authorList>
    </citation>
    <scope>NUCLEOTIDE SEQUENCE</scope>
</reference>
<feature type="transmembrane region" description="Helical" evidence="17">
    <location>
        <begin position="291"/>
        <end position="311"/>
    </location>
</feature>
<keyword evidence="12 17" id="KW-0520">NAD</keyword>
<keyword evidence="9" id="KW-1278">Translocase</keyword>
<keyword evidence="7 17" id="KW-0679">Respiratory chain</keyword>
<comment type="subcellular location">
    <subcellularLocation>
        <location evidence="2 17">Mitochondrion membrane</location>
        <topology evidence="2 17">Multi-pass membrane protein</topology>
    </subcellularLocation>
</comment>
<comment type="catalytic activity">
    <reaction evidence="16 17">
        <text>a ubiquinone + NADH + 5 H(+)(in) = a ubiquinol + NAD(+) + 4 H(+)(out)</text>
        <dbReference type="Rhea" id="RHEA:29091"/>
        <dbReference type="Rhea" id="RHEA-COMP:9565"/>
        <dbReference type="Rhea" id="RHEA-COMP:9566"/>
        <dbReference type="ChEBI" id="CHEBI:15378"/>
        <dbReference type="ChEBI" id="CHEBI:16389"/>
        <dbReference type="ChEBI" id="CHEBI:17976"/>
        <dbReference type="ChEBI" id="CHEBI:57540"/>
        <dbReference type="ChEBI" id="CHEBI:57945"/>
        <dbReference type="EC" id="7.1.1.2"/>
    </reaction>
</comment>
<evidence type="ECO:0000256" key="14">
    <source>
        <dbReference type="ARBA" id="ARBA00023128"/>
    </source>
</evidence>
<proteinExistence type="inferred from homology"/>
<feature type="transmembrane region" description="Helical" evidence="17">
    <location>
        <begin position="138"/>
        <end position="156"/>
    </location>
</feature>
<evidence type="ECO:0000256" key="12">
    <source>
        <dbReference type="ARBA" id="ARBA00023027"/>
    </source>
</evidence>
<evidence type="ECO:0000256" key="11">
    <source>
        <dbReference type="ARBA" id="ARBA00022989"/>
    </source>
</evidence>
<feature type="transmembrane region" description="Helical" evidence="17">
    <location>
        <begin position="83"/>
        <end position="102"/>
    </location>
</feature>
<keyword evidence="8 17" id="KW-0812">Transmembrane</keyword>
<feature type="transmembrane region" description="Helical" evidence="17">
    <location>
        <begin position="240"/>
        <end position="260"/>
    </location>
</feature>
<evidence type="ECO:0000256" key="7">
    <source>
        <dbReference type="ARBA" id="ARBA00022660"/>
    </source>
</evidence>
<evidence type="ECO:0000256" key="8">
    <source>
        <dbReference type="ARBA" id="ARBA00022692"/>
    </source>
</evidence>
<feature type="transmembrane region" description="Helical" evidence="17">
    <location>
        <begin position="54"/>
        <end position="71"/>
    </location>
</feature>
<feature type="transmembrane region" description="Helical" evidence="17">
    <location>
        <begin position="408"/>
        <end position="430"/>
    </location>
</feature>
<feature type="transmembrane region" description="Helical" evidence="17">
    <location>
        <begin position="363"/>
        <end position="396"/>
    </location>
</feature>
<evidence type="ECO:0000256" key="16">
    <source>
        <dbReference type="ARBA" id="ARBA00049551"/>
    </source>
</evidence>
<dbReference type="EC" id="7.1.1.2" evidence="4 17"/>
<dbReference type="InterPro" id="IPR001750">
    <property type="entry name" value="ND/Mrp_TM"/>
</dbReference>
<dbReference type="GO" id="GO:0008137">
    <property type="term" value="F:NADH dehydrogenase (ubiquinone) activity"/>
    <property type="evidence" value="ECO:0007669"/>
    <property type="project" value="UniProtKB-UniRule"/>
</dbReference>
<evidence type="ECO:0000256" key="17">
    <source>
        <dbReference type="RuleBase" id="RU003297"/>
    </source>
</evidence>
<feature type="transmembrane region" description="Helical" evidence="17">
    <location>
        <begin position="210"/>
        <end position="228"/>
    </location>
</feature>
<evidence type="ECO:0000256" key="15">
    <source>
        <dbReference type="ARBA" id="ARBA00023136"/>
    </source>
</evidence>
<dbReference type="AlphaFoldDB" id="A0A1P8AGC8"/>
<dbReference type="GO" id="GO:0031966">
    <property type="term" value="C:mitochondrial membrane"/>
    <property type="evidence" value="ECO:0007669"/>
    <property type="project" value="UniProtKB-SubCell"/>
</dbReference>
<evidence type="ECO:0000256" key="10">
    <source>
        <dbReference type="ARBA" id="ARBA00022982"/>
    </source>
</evidence>
<feature type="transmembrane region" description="Helical" evidence="17">
    <location>
        <begin position="6"/>
        <end position="23"/>
    </location>
</feature>
<accession>A0A1P8AGC8</accession>
<feature type="transmembrane region" description="Helical" evidence="17">
    <location>
        <begin position="332"/>
        <end position="351"/>
    </location>
</feature>
<protein>
    <recommendedName>
        <fullName evidence="5 17">NADH-ubiquinone oxidoreductase chain 4</fullName>
        <ecNumber evidence="4 17">7.1.1.2</ecNumber>
    </recommendedName>
</protein>
<evidence type="ECO:0000256" key="1">
    <source>
        <dbReference type="ARBA" id="ARBA00003257"/>
    </source>
</evidence>
<dbReference type="PRINTS" id="PR01437">
    <property type="entry name" value="NUOXDRDTASE4"/>
</dbReference>
<comment type="function">
    <text evidence="1">Core subunit of the mitochondrial membrane respiratory chain NADH dehydrogenase (Complex I) that is believed to belong to the minimal assembly required for catalysis. Complex I functions in the transfer of electrons from NADH to the respiratory chain. The immediate electron acceptor for the enzyme is believed to be ubiquinone.</text>
</comment>
<evidence type="ECO:0000259" key="18">
    <source>
        <dbReference type="Pfam" id="PF00361"/>
    </source>
</evidence>
<name>A0A1P8AGC8_9ACAR</name>
<comment type="function">
    <text evidence="17">Core subunit of the mitochondrial membrane respiratory chain NADH dehydrogenase (Complex I) which catalyzes electron transfer from NADH through the respiratory chain, using ubiquinone as an electron acceptor. Essential for the catalytic activity and assembly of complex I.</text>
</comment>
<gene>
    <name evidence="19" type="primary">ND4</name>
</gene>
<dbReference type="Pfam" id="PF00361">
    <property type="entry name" value="Proton_antipo_M"/>
    <property type="match status" value="1"/>
</dbReference>
<dbReference type="PANTHER" id="PTHR43507">
    <property type="entry name" value="NADH-UBIQUINONE OXIDOREDUCTASE CHAIN 4"/>
    <property type="match status" value="1"/>
</dbReference>
<geneLocation type="mitochondrion" evidence="19"/>
<evidence type="ECO:0000256" key="13">
    <source>
        <dbReference type="ARBA" id="ARBA00023075"/>
    </source>
</evidence>
<dbReference type="GO" id="GO:0015990">
    <property type="term" value="P:electron transport coupled proton transport"/>
    <property type="evidence" value="ECO:0007669"/>
    <property type="project" value="TreeGrafter"/>
</dbReference>
<comment type="similarity">
    <text evidence="3 17">Belongs to the complex I subunit 4 family.</text>
</comment>
<feature type="domain" description="NADH:quinone oxidoreductase/Mrp antiporter transmembrane" evidence="18">
    <location>
        <begin position="101"/>
        <end position="382"/>
    </location>
</feature>
<evidence type="ECO:0000256" key="2">
    <source>
        <dbReference type="ARBA" id="ARBA00004225"/>
    </source>
</evidence>
<feature type="transmembrane region" description="Helical" evidence="17">
    <location>
        <begin position="108"/>
        <end position="126"/>
    </location>
</feature>
<evidence type="ECO:0000256" key="5">
    <source>
        <dbReference type="ARBA" id="ARBA00021006"/>
    </source>
</evidence>
<dbReference type="GO" id="GO:0042773">
    <property type="term" value="P:ATP synthesis coupled electron transport"/>
    <property type="evidence" value="ECO:0007669"/>
    <property type="project" value="InterPro"/>
</dbReference>
<evidence type="ECO:0000256" key="6">
    <source>
        <dbReference type="ARBA" id="ARBA00022448"/>
    </source>
</evidence>
<evidence type="ECO:0000256" key="4">
    <source>
        <dbReference type="ARBA" id="ARBA00012944"/>
    </source>
</evidence>
<keyword evidence="6 17" id="KW-0813">Transport</keyword>
<evidence type="ECO:0000256" key="9">
    <source>
        <dbReference type="ARBA" id="ARBA00022967"/>
    </source>
</evidence>
<keyword evidence="15 17" id="KW-0472">Membrane</keyword>
<evidence type="ECO:0000256" key="3">
    <source>
        <dbReference type="ARBA" id="ARBA00009025"/>
    </source>
</evidence>
<organism evidence="19">
    <name type="scientific">Nuttalliella namaqua</name>
    <dbReference type="NCBI Taxonomy" id="1029659"/>
    <lineage>
        <taxon>Eukaryota</taxon>
        <taxon>Metazoa</taxon>
        <taxon>Ecdysozoa</taxon>
        <taxon>Arthropoda</taxon>
        <taxon>Chelicerata</taxon>
        <taxon>Arachnida</taxon>
        <taxon>Acari</taxon>
        <taxon>Parasitiformes</taxon>
        <taxon>Ixodida</taxon>
        <taxon>Ixodoidea</taxon>
        <taxon>Nuttalliellidae</taxon>
        <taxon>Nuttalliella</taxon>
    </lineage>
</organism>
<dbReference type="InterPro" id="IPR003918">
    <property type="entry name" value="NADH_UbQ_OxRdtase"/>
</dbReference>